<dbReference type="GO" id="GO:0019901">
    <property type="term" value="F:protein kinase binding"/>
    <property type="evidence" value="ECO:0007669"/>
    <property type="project" value="TreeGrafter"/>
</dbReference>
<dbReference type="Gene3D" id="2.60.40.10">
    <property type="entry name" value="Immunoglobulins"/>
    <property type="match status" value="1"/>
</dbReference>
<dbReference type="GO" id="GO:0071539">
    <property type="term" value="P:protein localization to centrosome"/>
    <property type="evidence" value="ECO:0007669"/>
    <property type="project" value="InterPro"/>
</dbReference>
<dbReference type="GO" id="GO:0005814">
    <property type="term" value="C:centriole"/>
    <property type="evidence" value="ECO:0007669"/>
    <property type="project" value="TreeGrafter"/>
</dbReference>
<dbReference type="GO" id="GO:0051298">
    <property type="term" value="P:centrosome duplication"/>
    <property type="evidence" value="ECO:0007669"/>
    <property type="project" value="InterPro"/>
</dbReference>
<evidence type="ECO:0000313" key="2">
    <source>
        <dbReference type="EnsemblMetazoa" id="CLYHEMP021017.1"/>
    </source>
</evidence>
<dbReference type="GO" id="GO:0090222">
    <property type="term" value="P:centrosome-templated microtubule nucleation"/>
    <property type="evidence" value="ECO:0007669"/>
    <property type="project" value="InterPro"/>
</dbReference>
<dbReference type="InterPro" id="IPR054088">
    <property type="entry name" value="Cep192-like_D8"/>
</dbReference>
<dbReference type="PANTHER" id="PTHR16029">
    <property type="entry name" value="CENTROSOMAL PROTEIN OF 192 KDA"/>
    <property type="match status" value="1"/>
</dbReference>
<reference evidence="2" key="1">
    <citation type="submission" date="2021-01" db="UniProtKB">
        <authorList>
            <consortium name="EnsemblMetazoa"/>
        </authorList>
    </citation>
    <scope>IDENTIFICATION</scope>
</reference>
<dbReference type="Proteomes" id="UP000594262">
    <property type="component" value="Unplaced"/>
</dbReference>
<dbReference type="InterPro" id="IPR013783">
    <property type="entry name" value="Ig-like_fold"/>
</dbReference>
<dbReference type="PANTHER" id="PTHR16029:SF11">
    <property type="entry name" value="CENTROSOMAL PROTEIN OF 192 KDA"/>
    <property type="match status" value="1"/>
</dbReference>
<dbReference type="Pfam" id="PF22066">
    <property type="entry name" value="Cep192_D8"/>
    <property type="match status" value="1"/>
</dbReference>
<dbReference type="GO" id="GO:0005737">
    <property type="term" value="C:cytoplasm"/>
    <property type="evidence" value="ECO:0007669"/>
    <property type="project" value="TreeGrafter"/>
</dbReference>
<proteinExistence type="predicted"/>
<dbReference type="AlphaFoldDB" id="A0A7M5XCG3"/>
<keyword evidence="3" id="KW-1185">Reference proteome</keyword>
<dbReference type="EnsemblMetazoa" id="CLYHEMT021017.1">
    <property type="protein sequence ID" value="CLYHEMP021017.1"/>
    <property type="gene ID" value="CLYHEMG021017"/>
</dbReference>
<protein>
    <recommendedName>
        <fullName evidence="1">Cep192-like domain-containing protein</fullName>
    </recommendedName>
</protein>
<name>A0A7M5XCG3_9CNID</name>
<dbReference type="OrthoDB" id="67059at2759"/>
<evidence type="ECO:0000259" key="1">
    <source>
        <dbReference type="Pfam" id="PF22066"/>
    </source>
</evidence>
<dbReference type="InterPro" id="IPR039103">
    <property type="entry name" value="Spd-2/CEP192"/>
</dbReference>
<feature type="domain" description="Cep192-like" evidence="1">
    <location>
        <begin position="10"/>
        <end position="111"/>
    </location>
</feature>
<dbReference type="GO" id="GO:0000242">
    <property type="term" value="C:pericentriolar material"/>
    <property type="evidence" value="ECO:0007669"/>
    <property type="project" value="TreeGrafter"/>
</dbReference>
<organism evidence="2 3">
    <name type="scientific">Clytia hemisphaerica</name>
    <dbReference type="NCBI Taxonomy" id="252671"/>
    <lineage>
        <taxon>Eukaryota</taxon>
        <taxon>Metazoa</taxon>
        <taxon>Cnidaria</taxon>
        <taxon>Hydrozoa</taxon>
        <taxon>Hydroidolina</taxon>
        <taxon>Leptothecata</taxon>
        <taxon>Obeliida</taxon>
        <taxon>Clytiidae</taxon>
        <taxon>Clytia</taxon>
    </lineage>
</organism>
<evidence type="ECO:0000313" key="3">
    <source>
        <dbReference type="Proteomes" id="UP000594262"/>
    </source>
</evidence>
<dbReference type="GO" id="GO:0090307">
    <property type="term" value="P:mitotic spindle assembly"/>
    <property type="evidence" value="ECO:0007669"/>
    <property type="project" value="TreeGrafter"/>
</dbReference>
<accession>A0A7M5XCG3</accession>
<sequence length="113" mass="12557">MVTSDRLGNIFLKDDVVEFPATKVGKTKEMKFRLCNDGTEVTRIRLSGFHSPFSVVEKHTKLFLKPKSYIRVPVTFTLTVANSSFTGLIIVSLDNQQQNGGNICVQLNGTSSF</sequence>